<reference evidence="4" key="1">
    <citation type="journal article" date="2019" name="Int. J. Syst. Evol. Microbiol.">
        <title>The Global Catalogue of Microorganisms (GCM) 10K type strain sequencing project: providing services to taxonomists for standard genome sequencing and annotation.</title>
        <authorList>
            <consortium name="The Broad Institute Genomics Platform"/>
            <consortium name="The Broad Institute Genome Sequencing Center for Infectious Disease"/>
            <person name="Wu L."/>
            <person name="Ma J."/>
        </authorList>
    </citation>
    <scope>NUCLEOTIDE SEQUENCE [LARGE SCALE GENOMIC DNA]</scope>
    <source>
        <strain evidence="4">JCM 30742</strain>
    </source>
</reference>
<dbReference type="Proteomes" id="UP001500752">
    <property type="component" value="Unassembled WGS sequence"/>
</dbReference>
<evidence type="ECO:0000313" key="4">
    <source>
        <dbReference type="Proteomes" id="UP001500752"/>
    </source>
</evidence>
<protein>
    <submittedName>
        <fullName evidence="3">Spermidine synthase</fullName>
    </submittedName>
</protein>
<evidence type="ECO:0000256" key="1">
    <source>
        <dbReference type="ARBA" id="ARBA00023115"/>
    </source>
</evidence>
<feature type="region of interest" description="Disordered" evidence="2">
    <location>
        <begin position="1"/>
        <end position="42"/>
    </location>
</feature>
<keyword evidence="4" id="KW-1185">Reference proteome</keyword>
<dbReference type="Gene3D" id="3.40.50.150">
    <property type="entry name" value="Vaccinia Virus protein VP39"/>
    <property type="match status" value="1"/>
</dbReference>
<dbReference type="PANTHER" id="PTHR43317">
    <property type="entry name" value="THERMOSPERMINE SYNTHASE ACAULIS5"/>
    <property type="match status" value="1"/>
</dbReference>
<evidence type="ECO:0000313" key="3">
    <source>
        <dbReference type="EMBL" id="GAA3668352.1"/>
    </source>
</evidence>
<gene>
    <name evidence="3" type="ORF">GCM10023081_03590</name>
</gene>
<organism evidence="3 4">
    <name type="scientific">Arthrobacter ginkgonis</name>
    <dbReference type="NCBI Taxonomy" id="1630594"/>
    <lineage>
        <taxon>Bacteria</taxon>
        <taxon>Bacillati</taxon>
        <taxon>Actinomycetota</taxon>
        <taxon>Actinomycetes</taxon>
        <taxon>Micrococcales</taxon>
        <taxon>Micrococcaceae</taxon>
        <taxon>Arthrobacter</taxon>
    </lineage>
</organism>
<keyword evidence="1" id="KW-0620">Polyamine biosynthesis</keyword>
<dbReference type="RefSeq" id="WP_425548008.1">
    <property type="nucleotide sequence ID" value="NZ_BAABEO010000006.1"/>
</dbReference>
<dbReference type="EMBL" id="BAABEO010000006">
    <property type="protein sequence ID" value="GAA3668352.1"/>
    <property type="molecule type" value="Genomic_DNA"/>
</dbReference>
<dbReference type="PANTHER" id="PTHR43317:SF1">
    <property type="entry name" value="THERMOSPERMINE SYNTHASE ACAULIS5"/>
    <property type="match status" value="1"/>
</dbReference>
<dbReference type="SUPFAM" id="SSF53335">
    <property type="entry name" value="S-adenosyl-L-methionine-dependent methyltransferases"/>
    <property type="match status" value="1"/>
</dbReference>
<dbReference type="NCBIfam" id="NF037959">
    <property type="entry name" value="MFS_SpdSyn"/>
    <property type="match status" value="1"/>
</dbReference>
<name>A0ABP7BV04_9MICC</name>
<proteinExistence type="predicted"/>
<sequence>MPRRAKAAPKASGTKNPATKNQPAKAPAGPVPGDYPIDTGTATLERDSYNPDGWILHVNGVPSSHVDLADPSRLDFEYMRWIAALLRERFPPEEAGRLRALHLGGGACSMARWVHAAYPEARQVVVELDGRLSELVREWFDLPRAPLLRLRVGEARQVLESLTDATRDLVIRDVFAGDRTPAPLTTLEFTGHVHRVLDAGGLYVVNCGDTPSLAGARAEAATIGAVFRHVAIIADPPMLKGRRYGNVIIAGSDAEIPAGPGLLRELLGGAVPAQHWGDAQVRAFARDAEPNRDPAPGSAA</sequence>
<accession>A0ABP7BV04</accession>
<dbReference type="InterPro" id="IPR029063">
    <property type="entry name" value="SAM-dependent_MTases_sf"/>
</dbReference>
<comment type="caution">
    <text evidence="3">The sequence shown here is derived from an EMBL/GenBank/DDBJ whole genome shotgun (WGS) entry which is preliminary data.</text>
</comment>
<evidence type="ECO:0000256" key="2">
    <source>
        <dbReference type="SAM" id="MobiDB-lite"/>
    </source>
</evidence>
<feature type="compositionally biased region" description="Polar residues" evidence="2">
    <location>
        <begin position="13"/>
        <end position="22"/>
    </location>
</feature>